<evidence type="ECO:0000313" key="2">
    <source>
        <dbReference type="Proteomes" id="UP000887565"/>
    </source>
</evidence>
<keyword evidence="2" id="KW-1185">Reference proteome</keyword>
<reference evidence="3" key="1">
    <citation type="submission" date="2022-11" db="UniProtKB">
        <authorList>
            <consortium name="WormBaseParasite"/>
        </authorList>
    </citation>
    <scope>IDENTIFICATION</scope>
</reference>
<feature type="compositionally biased region" description="Polar residues" evidence="1">
    <location>
        <begin position="41"/>
        <end position="53"/>
    </location>
</feature>
<dbReference type="WBParaSite" id="nRc.2.0.1.t08366-RA">
    <property type="protein sequence ID" value="nRc.2.0.1.t08366-RA"/>
    <property type="gene ID" value="nRc.2.0.1.g08366"/>
</dbReference>
<dbReference type="Proteomes" id="UP000887565">
    <property type="component" value="Unplaced"/>
</dbReference>
<name>A0A915I3Q1_ROMCU</name>
<sequence length="150" mass="16941">MTENFPKIDRSLQPSVRFDHLYEFDVNSKIDSEVMRSTLSGSSKLHSPQSWHFSKNSNKTSSKVSSSGNIRNKSWKTACKFCFGTLPPDSTIKNSMTFRSNNFFAKIIDLAKKNGVNFSANIVKGVECEYQYLIGVSLTNQYPNHRTALS</sequence>
<feature type="region of interest" description="Disordered" evidence="1">
    <location>
        <begin position="41"/>
        <end position="68"/>
    </location>
</feature>
<evidence type="ECO:0000256" key="1">
    <source>
        <dbReference type="SAM" id="MobiDB-lite"/>
    </source>
</evidence>
<protein>
    <submittedName>
        <fullName evidence="3">Uncharacterized protein</fullName>
    </submittedName>
</protein>
<evidence type="ECO:0000313" key="3">
    <source>
        <dbReference type="WBParaSite" id="nRc.2.0.1.t08366-RA"/>
    </source>
</evidence>
<organism evidence="2 3">
    <name type="scientific">Romanomermis culicivorax</name>
    <name type="common">Nematode worm</name>
    <dbReference type="NCBI Taxonomy" id="13658"/>
    <lineage>
        <taxon>Eukaryota</taxon>
        <taxon>Metazoa</taxon>
        <taxon>Ecdysozoa</taxon>
        <taxon>Nematoda</taxon>
        <taxon>Enoplea</taxon>
        <taxon>Dorylaimia</taxon>
        <taxon>Mermithida</taxon>
        <taxon>Mermithoidea</taxon>
        <taxon>Mermithidae</taxon>
        <taxon>Romanomermis</taxon>
    </lineage>
</organism>
<dbReference type="AlphaFoldDB" id="A0A915I3Q1"/>
<accession>A0A915I3Q1</accession>
<feature type="compositionally biased region" description="Low complexity" evidence="1">
    <location>
        <begin position="54"/>
        <end position="68"/>
    </location>
</feature>
<proteinExistence type="predicted"/>